<dbReference type="Pfam" id="PF22055">
    <property type="entry name" value="MvaT_DBD"/>
    <property type="match status" value="1"/>
</dbReference>
<reference evidence="4" key="1">
    <citation type="journal article" date="2019" name="Int. J. Syst. Evol. Microbiol.">
        <title>The Global Catalogue of Microorganisms (GCM) 10K type strain sequencing project: providing services to taxonomists for standard genome sequencing and annotation.</title>
        <authorList>
            <consortium name="The Broad Institute Genomics Platform"/>
            <consortium name="The Broad Institute Genome Sequencing Center for Infectious Disease"/>
            <person name="Wu L."/>
            <person name="Ma J."/>
        </authorList>
    </citation>
    <scope>NUCLEOTIDE SEQUENCE [LARGE SCALE GENOMIC DNA]</scope>
    <source>
        <strain evidence="4">JCM 17555</strain>
    </source>
</reference>
<accession>A0ABP7NV83</accession>
<sequence>MSKFVDYIETKNAIEALQKKLASLSENETVQRANEFKEKLSALMDEYGFSATDVLKMWNLESGTADGGSERKRSTRTLKTYRNPKTGEEVKTRGGNHKTLNAWRKKYGKEAVNSWAS</sequence>
<dbReference type="CDD" id="cd16170">
    <property type="entry name" value="MvaT_DBD"/>
    <property type="match status" value="1"/>
</dbReference>
<keyword evidence="1" id="KW-0175">Coiled coil</keyword>
<name>A0ABP7NV83_9GAMM</name>
<evidence type="ECO:0000313" key="3">
    <source>
        <dbReference type="EMBL" id="GAA3954798.1"/>
    </source>
</evidence>
<dbReference type="RefSeq" id="WP_344804279.1">
    <property type="nucleotide sequence ID" value="NZ_BAABBO010000007.1"/>
</dbReference>
<dbReference type="NCBIfam" id="NF041859">
    <property type="entry name" value="silencer_MvaTU"/>
    <property type="match status" value="1"/>
</dbReference>
<organism evidence="3 4">
    <name type="scientific">Allohahella marinimesophila</name>
    <dbReference type="NCBI Taxonomy" id="1054972"/>
    <lineage>
        <taxon>Bacteria</taxon>
        <taxon>Pseudomonadati</taxon>
        <taxon>Pseudomonadota</taxon>
        <taxon>Gammaproteobacteria</taxon>
        <taxon>Oceanospirillales</taxon>
        <taxon>Hahellaceae</taxon>
        <taxon>Allohahella</taxon>
    </lineage>
</organism>
<feature type="domain" description="MvaT DNA-binding" evidence="2">
    <location>
        <begin position="79"/>
        <end position="115"/>
    </location>
</feature>
<comment type="caution">
    <text evidence="3">The sequence shown here is derived from an EMBL/GenBank/DDBJ whole genome shotgun (WGS) entry which is preliminary data.</text>
</comment>
<protein>
    <submittedName>
        <fullName evidence="3">Transcriptional regulator MvaT</fullName>
    </submittedName>
</protein>
<gene>
    <name evidence="3" type="primary">mvaT</name>
    <name evidence="3" type="ORF">GCM10022278_11780</name>
</gene>
<dbReference type="EMBL" id="BAABBO010000007">
    <property type="protein sequence ID" value="GAA3954798.1"/>
    <property type="molecule type" value="Genomic_DNA"/>
</dbReference>
<evidence type="ECO:0000256" key="1">
    <source>
        <dbReference type="SAM" id="Coils"/>
    </source>
</evidence>
<dbReference type="Proteomes" id="UP001501337">
    <property type="component" value="Unassembled WGS sequence"/>
</dbReference>
<proteinExistence type="predicted"/>
<evidence type="ECO:0000313" key="4">
    <source>
        <dbReference type="Proteomes" id="UP001501337"/>
    </source>
</evidence>
<keyword evidence="4" id="KW-1185">Reference proteome</keyword>
<feature type="coiled-coil region" evidence="1">
    <location>
        <begin position="7"/>
        <end position="34"/>
    </location>
</feature>
<dbReference type="InterPro" id="IPR035616">
    <property type="entry name" value="MvaT_DBD"/>
</dbReference>
<evidence type="ECO:0000259" key="2">
    <source>
        <dbReference type="Pfam" id="PF22055"/>
    </source>
</evidence>